<gene>
    <name evidence="2" type="ORF">VLY81_04530</name>
</gene>
<organism evidence="2 3">
    <name type="scientific">Geochorda subterranea</name>
    <dbReference type="NCBI Taxonomy" id="3109564"/>
    <lineage>
        <taxon>Bacteria</taxon>
        <taxon>Bacillati</taxon>
        <taxon>Bacillota</taxon>
        <taxon>Limnochordia</taxon>
        <taxon>Limnochordales</taxon>
        <taxon>Geochordaceae</taxon>
        <taxon>Geochorda</taxon>
    </lineage>
</organism>
<feature type="domain" description="Carbohydrate binding module family 25" evidence="1">
    <location>
        <begin position="73"/>
        <end position="159"/>
    </location>
</feature>
<name>A0ABZ1BRW6_9FIRM</name>
<accession>A0ABZ1BRW6</accession>
<dbReference type="Pfam" id="PF16760">
    <property type="entry name" value="CBM53"/>
    <property type="match status" value="1"/>
</dbReference>
<dbReference type="Gene3D" id="2.60.40.10">
    <property type="entry name" value="Immunoglobulins"/>
    <property type="match status" value="1"/>
</dbReference>
<sequence>MEVAGLLQSLRRAFTAAPPQEAARPRRAEPDEEYGWLGGEGAEASGVALGEREGVAGEVDDGVYVKPTPITYGQRCTIWYSGLLARNGADQVYLHYGFGPGVWKDVRDVPMRRVGWVGDTPLWEASLEARGFGTLEFCFHDSADHWDNNSGHNWVYQIHWGTR</sequence>
<dbReference type="Proteomes" id="UP001333102">
    <property type="component" value="Chromosome"/>
</dbReference>
<evidence type="ECO:0000313" key="3">
    <source>
        <dbReference type="Proteomes" id="UP001333102"/>
    </source>
</evidence>
<evidence type="ECO:0000313" key="2">
    <source>
        <dbReference type="EMBL" id="WRP15434.1"/>
    </source>
</evidence>
<dbReference type="RefSeq" id="WP_324669837.1">
    <property type="nucleotide sequence ID" value="NZ_CP141614.1"/>
</dbReference>
<protein>
    <submittedName>
        <fullName evidence="2">Carbohydrate-binding protein</fullName>
    </submittedName>
</protein>
<dbReference type="InterPro" id="IPR005085">
    <property type="entry name" value="CBM25"/>
</dbReference>
<reference evidence="3" key="1">
    <citation type="submission" date="2023-12" db="EMBL/GenBank/DDBJ databases">
        <title>Novel isolates from deep terrestrial aquifers shed light on the physiology and ecology of the class Limnochordia.</title>
        <authorList>
            <person name="Karnachuk O.V."/>
            <person name="Lukina A.P."/>
            <person name="Avakyan M.R."/>
            <person name="Kadnikov V."/>
            <person name="Begmatov S."/>
            <person name="Beletsky A.V."/>
            <person name="Mardanov A.V."/>
            <person name="Ravin N.V."/>
        </authorList>
    </citation>
    <scope>NUCLEOTIDE SEQUENCE [LARGE SCALE GENOMIC DNA]</scope>
    <source>
        <strain evidence="3">LN</strain>
    </source>
</reference>
<dbReference type="SMART" id="SM01066">
    <property type="entry name" value="CBM_25"/>
    <property type="match status" value="1"/>
</dbReference>
<dbReference type="InterPro" id="IPR013783">
    <property type="entry name" value="Ig-like_fold"/>
</dbReference>
<evidence type="ECO:0000259" key="1">
    <source>
        <dbReference type="SMART" id="SM01066"/>
    </source>
</evidence>
<keyword evidence="3" id="KW-1185">Reference proteome</keyword>
<proteinExistence type="predicted"/>
<dbReference type="EMBL" id="CP141614">
    <property type="protein sequence ID" value="WRP15434.1"/>
    <property type="molecule type" value="Genomic_DNA"/>
</dbReference>